<keyword evidence="1" id="KW-0853">WD repeat</keyword>
<accession>A0A0C9TK12</accession>
<reference evidence="2 3" key="1">
    <citation type="submission" date="2014-06" db="EMBL/GenBank/DDBJ databases">
        <authorList>
            <consortium name="DOE Joint Genome Institute"/>
            <person name="Kuo A."/>
            <person name="Kohler A."/>
            <person name="Nagy L.G."/>
            <person name="Floudas D."/>
            <person name="Copeland A."/>
            <person name="Barry K.W."/>
            <person name="Cichocki N."/>
            <person name="Veneault-Fourrey C."/>
            <person name="LaButti K."/>
            <person name="Lindquist E.A."/>
            <person name="Lipzen A."/>
            <person name="Lundell T."/>
            <person name="Morin E."/>
            <person name="Murat C."/>
            <person name="Sun H."/>
            <person name="Tunlid A."/>
            <person name="Henrissat B."/>
            <person name="Grigoriev I.V."/>
            <person name="Hibbett D.S."/>
            <person name="Martin F."/>
            <person name="Nordberg H.P."/>
            <person name="Cantor M.N."/>
            <person name="Hua S.X."/>
        </authorList>
    </citation>
    <scope>NUCLEOTIDE SEQUENCE [LARGE SCALE GENOMIC DNA]</scope>
    <source>
        <strain evidence="2 3">ATCC 200175</strain>
    </source>
</reference>
<feature type="repeat" description="WD" evidence="1">
    <location>
        <begin position="42"/>
        <end position="73"/>
    </location>
</feature>
<dbReference type="AlphaFoldDB" id="A0A0C9TK12"/>
<dbReference type="SUPFAM" id="SSF63829">
    <property type="entry name" value="Calcium-dependent phosphotriesterase"/>
    <property type="match status" value="1"/>
</dbReference>
<dbReference type="HOGENOM" id="CLU_1971237_0_0_1"/>
<proteinExistence type="predicted"/>
<dbReference type="InterPro" id="IPR015943">
    <property type="entry name" value="WD40/YVTN_repeat-like_dom_sf"/>
</dbReference>
<organism evidence="2 3">
    <name type="scientific">Paxillus involutus ATCC 200175</name>
    <dbReference type="NCBI Taxonomy" id="664439"/>
    <lineage>
        <taxon>Eukaryota</taxon>
        <taxon>Fungi</taxon>
        <taxon>Dikarya</taxon>
        <taxon>Basidiomycota</taxon>
        <taxon>Agaricomycotina</taxon>
        <taxon>Agaricomycetes</taxon>
        <taxon>Agaricomycetidae</taxon>
        <taxon>Boletales</taxon>
        <taxon>Paxilineae</taxon>
        <taxon>Paxillaceae</taxon>
        <taxon>Paxillus</taxon>
    </lineage>
</organism>
<dbReference type="InterPro" id="IPR001680">
    <property type="entry name" value="WD40_rpt"/>
</dbReference>
<evidence type="ECO:0000256" key="1">
    <source>
        <dbReference type="PROSITE-ProRule" id="PRU00221"/>
    </source>
</evidence>
<sequence>MLLVWNLQDGVDVYHFTNLPANRFTSIRKLRVKIRTNHPNQVVFDSHGKLAIGGSDNGEVYLWKVDSGERVQTLTHGRETPLKYHYSQSSKHLITSGLSQIHSNKVAIKVWVLTVTKETDVFALFEL</sequence>
<reference evidence="3" key="2">
    <citation type="submission" date="2015-01" db="EMBL/GenBank/DDBJ databases">
        <title>Evolutionary Origins and Diversification of the Mycorrhizal Mutualists.</title>
        <authorList>
            <consortium name="DOE Joint Genome Institute"/>
            <consortium name="Mycorrhizal Genomics Consortium"/>
            <person name="Kohler A."/>
            <person name="Kuo A."/>
            <person name="Nagy L.G."/>
            <person name="Floudas D."/>
            <person name="Copeland A."/>
            <person name="Barry K.W."/>
            <person name="Cichocki N."/>
            <person name="Veneault-Fourrey C."/>
            <person name="LaButti K."/>
            <person name="Lindquist E.A."/>
            <person name="Lipzen A."/>
            <person name="Lundell T."/>
            <person name="Morin E."/>
            <person name="Murat C."/>
            <person name="Riley R."/>
            <person name="Ohm R."/>
            <person name="Sun H."/>
            <person name="Tunlid A."/>
            <person name="Henrissat B."/>
            <person name="Grigoriev I.V."/>
            <person name="Hibbett D.S."/>
            <person name="Martin F."/>
        </authorList>
    </citation>
    <scope>NUCLEOTIDE SEQUENCE [LARGE SCALE GENOMIC DNA]</scope>
    <source>
        <strain evidence="3">ATCC 200175</strain>
    </source>
</reference>
<dbReference type="Proteomes" id="UP000053647">
    <property type="component" value="Unassembled WGS sequence"/>
</dbReference>
<dbReference type="Gene3D" id="2.130.10.10">
    <property type="entry name" value="YVTN repeat-like/Quinoprotein amine dehydrogenase"/>
    <property type="match status" value="1"/>
</dbReference>
<evidence type="ECO:0000313" key="3">
    <source>
        <dbReference type="Proteomes" id="UP000053647"/>
    </source>
</evidence>
<keyword evidence="3" id="KW-1185">Reference proteome</keyword>
<name>A0A0C9TK12_PAXIN</name>
<protein>
    <submittedName>
        <fullName evidence="2">Uncharacterized protein</fullName>
    </submittedName>
</protein>
<dbReference type="PROSITE" id="PS50082">
    <property type="entry name" value="WD_REPEATS_2"/>
    <property type="match status" value="1"/>
</dbReference>
<dbReference type="EMBL" id="KN819388">
    <property type="protein sequence ID" value="KIJ11053.1"/>
    <property type="molecule type" value="Genomic_DNA"/>
</dbReference>
<evidence type="ECO:0000313" key="2">
    <source>
        <dbReference type="EMBL" id="KIJ11053.1"/>
    </source>
</evidence>
<gene>
    <name evidence="2" type="ORF">PAXINDRAFT_157446</name>
</gene>
<dbReference type="OrthoDB" id="2654453at2759"/>